<dbReference type="InterPro" id="IPR043128">
    <property type="entry name" value="Rev_trsase/Diguanyl_cyclase"/>
</dbReference>
<reference evidence="2 3" key="1">
    <citation type="submission" date="2023-02" db="EMBL/GenBank/DDBJ databases">
        <title>LHISI_Scaffold_Assembly.</title>
        <authorList>
            <person name="Stuart O.P."/>
            <person name="Cleave R."/>
            <person name="Magrath M.J.L."/>
            <person name="Mikheyev A.S."/>
        </authorList>
    </citation>
    <scope>NUCLEOTIDE SEQUENCE [LARGE SCALE GENOMIC DNA]</scope>
    <source>
        <strain evidence="2">Daus_M_001</strain>
        <tissue evidence="2">Leg muscle</tissue>
    </source>
</reference>
<dbReference type="PANTHER" id="PTHR37984:SF12">
    <property type="entry name" value="RIBONUCLEASE H"/>
    <property type="match status" value="1"/>
</dbReference>
<evidence type="ECO:0000313" key="3">
    <source>
        <dbReference type="Proteomes" id="UP001159363"/>
    </source>
</evidence>
<name>A0ABQ9IHQ9_9NEOP</name>
<dbReference type="EMBL" id="JARBHB010000001">
    <property type="protein sequence ID" value="KAJ8895705.1"/>
    <property type="molecule type" value="Genomic_DNA"/>
</dbReference>
<dbReference type="InterPro" id="IPR050951">
    <property type="entry name" value="Retrovirus_Pol_polyprotein"/>
</dbReference>
<organism evidence="2 3">
    <name type="scientific">Dryococelus australis</name>
    <dbReference type="NCBI Taxonomy" id="614101"/>
    <lineage>
        <taxon>Eukaryota</taxon>
        <taxon>Metazoa</taxon>
        <taxon>Ecdysozoa</taxon>
        <taxon>Arthropoda</taxon>
        <taxon>Hexapoda</taxon>
        <taxon>Insecta</taxon>
        <taxon>Pterygota</taxon>
        <taxon>Neoptera</taxon>
        <taxon>Polyneoptera</taxon>
        <taxon>Phasmatodea</taxon>
        <taxon>Verophasmatodea</taxon>
        <taxon>Anareolatae</taxon>
        <taxon>Phasmatidae</taxon>
        <taxon>Eurycanthinae</taxon>
        <taxon>Dryococelus</taxon>
    </lineage>
</organism>
<accession>A0ABQ9IHQ9</accession>
<dbReference type="Pfam" id="PF00078">
    <property type="entry name" value="RVT_1"/>
    <property type="match status" value="1"/>
</dbReference>
<evidence type="ECO:0000259" key="1">
    <source>
        <dbReference type="Pfam" id="PF00078"/>
    </source>
</evidence>
<comment type="caution">
    <text evidence="2">The sequence shown here is derived from an EMBL/GenBank/DDBJ whole genome shotgun (WGS) entry which is preliminary data.</text>
</comment>
<gene>
    <name evidence="2" type="ORF">PR048_001041</name>
</gene>
<sequence length="321" mass="37319">MQNVTSARKEVSLNESVEGNKMIKEKLISIRCQQPESRRVNGDCKNEWSVANNRAWQSHSGMLPIVITDRNHTSLLGRNWLQPLKISVNAIGMMKSLSITNWKRVFPESFDKSLIKLNIDINVRLIRLRTRNISLNFMVRMKKILINLRRQGILEPVTNLEWLLLPIVVAFKSTENIRLCGDHKCTVNKAFKWDLYQSGASSALTFFQHLIEEILVIPYFDDILITASNENELNSLLRVVLRRLSDAGVHLKLEKCGFNTKYVTFLGYAIDSDGMHPTYIWLLYFYYPFIPIRPKMHNFLISYLTTMLIGYEQYSIQDKQN</sequence>
<dbReference type="InterPro" id="IPR043502">
    <property type="entry name" value="DNA/RNA_pol_sf"/>
</dbReference>
<dbReference type="Proteomes" id="UP001159363">
    <property type="component" value="Chromosome 1"/>
</dbReference>
<proteinExistence type="predicted"/>
<dbReference type="Gene3D" id="3.30.70.270">
    <property type="match status" value="1"/>
</dbReference>
<evidence type="ECO:0000313" key="2">
    <source>
        <dbReference type="EMBL" id="KAJ8895705.1"/>
    </source>
</evidence>
<dbReference type="SUPFAM" id="SSF56672">
    <property type="entry name" value="DNA/RNA polymerases"/>
    <property type="match status" value="1"/>
</dbReference>
<protein>
    <recommendedName>
        <fullName evidence="1">Reverse transcriptase domain-containing protein</fullName>
    </recommendedName>
</protein>
<keyword evidence="3" id="KW-1185">Reference proteome</keyword>
<dbReference type="PANTHER" id="PTHR37984">
    <property type="entry name" value="PROTEIN CBG26694"/>
    <property type="match status" value="1"/>
</dbReference>
<dbReference type="InterPro" id="IPR000477">
    <property type="entry name" value="RT_dom"/>
</dbReference>
<feature type="domain" description="Reverse transcriptase" evidence="1">
    <location>
        <begin position="206"/>
        <end position="270"/>
    </location>
</feature>